<dbReference type="Proteomes" id="UP000257109">
    <property type="component" value="Unassembled WGS sequence"/>
</dbReference>
<dbReference type="InterPro" id="IPR036397">
    <property type="entry name" value="RNaseH_sf"/>
</dbReference>
<organism evidence="8 9">
    <name type="scientific">Mucuna pruriens</name>
    <name type="common">Velvet bean</name>
    <name type="synonym">Dolichos pruriens</name>
    <dbReference type="NCBI Taxonomy" id="157652"/>
    <lineage>
        <taxon>Eukaryota</taxon>
        <taxon>Viridiplantae</taxon>
        <taxon>Streptophyta</taxon>
        <taxon>Embryophyta</taxon>
        <taxon>Tracheophyta</taxon>
        <taxon>Spermatophyta</taxon>
        <taxon>Magnoliopsida</taxon>
        <taxon>eudicotyledons</taxon>
        <taxon>Gunneridae</taxon>
        <taxon>Pentapetalae</taxon>
        <taxon>rosids</taxon>
        <taxon>fabids</taxon>
        <taxon>Fabales</taxon>
        <taxon>Fabaceae</taxon>
        <taxon>Papilionoideae</taxon>
        <taxon>50 kb inversion clade</taxon>
        <taxon>NPAAA clade</taxon>
        <taxon>indigoferoid/millettioid clade</taxon>
        <taxon>Phaseoleae</taxon>
        <taxon>Mucuna</taxon>
    </lineage>
</organism>
<dbReference type="OrthoDB" id="10068564at2759"/>
<accession>A0A371HIH3</accession>
<dbReference type="SUPFAM" id="SSF53098">
    <property type="entry name" value="Ribonuclease H-like"/>
    <property type="match status" value="1"/>
</dbReference>
<feature type="domain" description="Integrase catalytic" evidence="7">
    <location>
        <begin position="141"/>
        <end position="303"/>
    </location>
</feature>
<dbReference type="InterPro" id="IPR043502">
    <property type="entry name" value="DNA/RNA_pol_sf"/>
</dbReference>
<dbReference type="EMBL" id="QJKJ01002500">
    <property type="protein sequence ID" value="RDY02603.1"/>
    <property type="molecule type" value="Genomic_DNA"/>
</dbReference>
<keyword evidence="6" id="KW-0695">RNA-directed DNA polymerase</keyword>
<evidence type="ECO:0000256" key="5">
    <source>
        <dbReference type="ARBA" id="ARBA00022801"/>
    </source>
</evidence>
<dbReference type="GO" id="GO:0004519">
    <property type="term" value="F:endonuclease activity"/>
    <property type="evidence" value="ECO:0007669"/>
    <property type="project" value="UniProtKB-KW"/>
</dbReference>
<dbReference type="GO" id="GO:0016787">
    <property type="term" value="F:hydrolase activity"/>
    <property type="evidence" value="ECO:0007669"/>
    <property type="project" value="UniProtKB-KW"/>
</dbReference>
<dbReference type="PANTHER" id="PTHR37984">
    <property type="entry name" value="PROTEIN CBG26694"/>
    <property type="match status" value="1"/>
</dbReference>
<protein>
    <submittedName>
        <fullName evidence="8">Pol</fullName>
    </submittedName>
</protein>
<dbReference type="Gene3D" id="3.30.420.10">
    <property type="entry name" value="Ribonuclease H-like superfamily/Ribonuclease H"/>
    <property type="match status" value="1"/>
</dbReference>
<evidence type="ECO:0000313" key="8">
    <source>
        <dbReference type="EMBL" id="RDY02603.1"/>
    </source>
</evidence>
<dbReference type="PANTHER" id="PTHR37984:SF5">
    <property type="entry name" value="PROTEIN NYNRIN-LIKE"/>
    <property type="match status" value="1"/>
</dbReference>
<evidence type="ECO:0000256" key="2">
    <source>
        <dbReference type="ARBA" id="ARBA00022695"/>
    </source>
</evidence>
<dbReference type="InterPro" id="IPR001584">
    <property type="entry name" value="Integrase_cat-core"/>
</dbReference>
<keyword evidence="1" id="KW-0808">Transferase</keyword>
<feature type="non-terminal residue" evidence="8">
    <location>
        <position position="1"/>
    </location>
</feature>
<gene>
    <name evidence="8" type="primary">pol</name>
    <name evidence="8" type="ORF">CR513_13915</name>
</gene>
<keyword evidence="3" id="KW-0540">Nuclease</keyword>
<sequence length="433" mass="49822">MDPAQMNYTTTEKELSKIVVFSDHAALKYLLKKPDAKPRLIRWMLLLQEFDLEIRDKKGAENAVADHLSRIEGESDPMSIRDDFRDEQLLQIDKRASRIDRAKLESEAKYYIICKCISDPRDPIGPPLLPFNSRRQPLWINSDAPEVFDVWGIDFIGPFPISEGNSYILLAIDYVSIWVEAKATRTNNAKAVVSFLKSNIFCRFSMPKALISDQGSHFCNKTMSTLLKRYGVIHQVLIAYHPQTNGQVEVFNREIKKLLQKMSLLLEDALWAYRIAYRISLRMSPYVSSLVRHFTCQLRLSTALIGRSRSATWPTTKPAKKGNFNYKNWKSCAWKHIRTPRSTRKEFRVGQKVLLFHSRLKLIVGKLHSRWDEPFIITNVFTYGAVELKDEASNKIFQVNGHRLKHFHEGSMPMGGEVESISLSELAIPDDTS</sequence>
<evidence type="ECO:0000259" key="7">
    <source>
        <dbReference type="PROSITE" id="PS50994"/>
    </source>
</evidence>
<keyword evidence="9" id="KW-1185">Reference proteome</keyword>
<dbReference type="GO" id="GO:0003964">
    <property type="term" value="F:RNA-directed DNA polymerase activity"/>
    <property type="evidence" value="ECO:0007669"/>
    <property type="project" value="UniProtKB-KW"/>
</dbReference>
<keyword evidence="4" id="KW-0255">Endonuclease</keyword>
<dbReference type="InterPro" id="IPR041373">
    <property type="entry name" value="RT_RNaseH"/>
</dbReference>
<evidence type="ECO:0000256" key="4">
    <source>
        <dbReference type="ARBA" id="ARBA00022759"/>
    </source>
</evidence>
<dbReference type="AlphaFoldDB" id="A0A371HIH3"/>
<dbReference type="InterPro" id="IPR012337">
    <property type="entry name" value="RNaseH-like_sf"/>
</dbReference>
<dbReference type="Pfam" id="PF00665">
    <property type="entry name" value="rve"/>
    <property type="match status" value="1"/>
</dbReference>
<evidence type="ECO:0000256" key="6">
    <source>
        <dbReference type="ARBA" id="ARBA00022918"/>
    </source>
</evidence>
<dbReference type="GO" id="GO:0015074">
    <property type="term" value="P:DNA integration"/>
    <property type="evidence" value="ECO:0007669"/>
    <property type="project" value="InterPro"/>
</dbReference>
<dbReference type="Pfam" id="PF17917">
    <property type="entry name" value="RT_RNaseH"/>
    <property type="match status" value="1"/>
</dbReference>
<dbReference type="CDD" id="cd09274">
    <property type="entry name" value="RNase_HI_RT_Ty3"/>
    <property type="match status" value="1"/>
</dbReference>
<name>A0A371HIH3_MUCPR</name>
<keyword evidence="2" id="KW-0548">Nucleotidyltransferase</keyword>
<dbReference type="GO" id="GO:0003676">
    <property type="term" value="F:nucleic acid binding"/>
    <property type="evidence" value="ECO:0007669"/>
    <property type="project" value="InterPro"/>
</dbReference>
<dbReference type="InterPro" id="IPR050951">
    <property type="entry name" value="Retrovirus_Pol_polyprotein"/>
</dbReference>
<dbReference type="PROSITE" id="PS50994">
    <property type="entry name" value="INTEGRASE"/>
    <property type="match status" value="1"/>
</dbReference>
<keyword evidence="5" id="KW-0378">Hydrolase</keyword>
<evidence type="ECO:0000256" key="1">
    <source>
        <dbReference type="ARBA" id="ARBA00022679"/>
    </source>
</evidence>
<dbReference type="SUPFAM" id="SSF56672">
    <property type="entry name" value="DNA/RNA polymerases"/>
    <property type="match status" value="1"/>
</dbReference>
<evidence type="ECO:0000313" key="9">
    <source>
        <dbReference type="Proteomes" id="UP000257109"/>
    </source>
</evidence>
<proteinExistence type="predicted"/>
<comment type="caution">
    <text evidence="8">The sequence shown here is derived from an EMBL/GenBank/DDBJ whole genome shotgun (WGS) entry which is preliminary data.</text>
</comment>
<evidence type="ECO:0000256" key="3">
    <source>
        <dbReference type="ARBA" id="ARBA00022722"/>
    </source>
</evidence>
<reference evidence="8" key="1">
    <citation type="submission" date="2018-05" db="EMBL/GenBank/DDBJ databases">
        <title>Draft genome of Mucuna pruriens seed.</title>
        <authorList>
            <person name="Nnadi N.E."/>
            <person name="Vos R."/>
            <person name="Hasami M.H."/>
            <person name="Devisetty U.K."/>
            <person name="Aguiy J.C."/>
        </authorList>
    </citation>
    <scope>NUCLEOTIDE SEQUENCE [LARGE SCALE GENOMIC DNA]</scope>
    <source>
        <strain evidence="8">JCA_2017</strain>
    </source>
</reference>